<keyword evidence="6 7" id="KW-0998">Cell outer membrane</keyword>
<dbReference type="RefSeq" id="WP_182511894.1">
    <property type="nucleotide sequence ID" value="NZ_JACJIQ010000002.1"/>
</dbReference>
<evidence type="ECO:0000256" key="4">
    <source>
        <dbReference type="ARBA" id="ARBA00022692"/>
    </source>
</evidence>
<dbReference type="InterPro" id="IPR008969">
    <property type="entry name" value="CarboxyPept-like_regulatory"/>
</dbReference>
<feature type="chain" id="PRO_5032900495" evidence="8">
    <location>
        <begin position="24"/>
        <end position="1017"/>
    </location>
</feature>
<dbReference type="InterPro" id="IPR023996">
    <property type="entry name" value="TonB-dep_OMP_SusC/RagA"/>
</dbReference>
<dbReference type="InterPro" id="IPR039426">
    <property type="entry name" value="TonB-dep_rcpt-like"/>
</dbReference>
<evidence type="ECO:0000256" key="6">
    <source>
        <dbReference type="ARBA" id="ARBA00023237"/>
    </source>
</evidence>
<dbReference type="Gene3D" id="2.170.130.10">
    <property type="entry name" value="TonB-dependent receptor, plug domain"/>
    <property type="match status" value="1"/>
</dbReference>
<keyword evidence="2 7" id="KW-0813">Transport</keyword>
<dbReference type="GO" id="GO:0009279">
    <property type="term" value="C:cell outer membrane"/>
    <property type="evidence" value="ECO:0007669"/>
    <property type="project" value="UniProtKB-SubCell"/>
</dbReference>
<dbReference type="AlphaFoldDB" id="A0A839G9E9"/>
<comment type="similarity">
    <text evidence="7">Belongs to the TonB-dependent receptor family.</text>
</comment>
<dbReference type="InterPro" id="IPR037066">
    <property type="entry name" value="Plug_dom_sf"/>
</dbReference>
<dbReference type="EMBL" id="JACJIQ010000002">
    <property type="protein sequence ID" value="MBA9076114.1"/>
    <property type="molecule type" value="Genomic_DNA"/>
</dbReference>
<dbReference type="Pfam" id="PF07715">
    <property type="entry name" value="Plug"/>
    <property type="match status" value="1"/>
</dbReference>
<dbReference type="InterPro" id="IPR012910">
    <property type="entry name" value="Plug_dom"/>
</dbReference>
<dbReference type="InterPro" id="IPR036942">
    <property type="entry name" value="Beta-barrel_TonB_sf"/>
</dbReference>
<dbReference type="PROSITE" id="PS52016">
    <property type="entry name" value="TONB_DEPENDENT_REC_3"/>
    <property type="match status" value="1"/>
</dbReference>
<proteinExistence type="inferred from homology"/>
<keyword evidence="8" id="KW-0732">Signal</keyword>
<evidence type="ECO:0000256" key="1">
    <source>
        <dbReference type="ARBA" id="ARBA00004571"/>
    </source>
</evidence>
<protein>
    <submittedName>
        <fullName evidence="10">TonB-linked SusC/RagA family outer membrane protein</fullName>
    </submittedName>
</protein>
<dbReference type="InterPro" id="IPR023997">
    <property type="entry name" value="TonB-dep_OMP_SusC/RagA_CS"/>
</dbReference>
<dbReference type="NCBIfam" id="TIGR04056">
    <property type="entry name" value="OMP_RagA_SusC"/>
    <property type="match status" value="1"/>
</dbReference>
<comment type="caution">
    <text evidence="10">The sequence shown here is derived from an EMBL/GenBank/DDBJ whole genome shotgun (WGS) entry which is preliminary data.</text>
</comment>
<sequence length="1017" mass="112349">MNWMYKVLASCLFCFLLISTCNAQSEPDATVTASGTVVDKNGKPLEGVAISVQENTREVTTGPDGKFSIECISNEVLIFKKNGYNIARGAASELENTTVTMVATLIEAGDEDNVQIPFGVRKRRAVSASVSSIKTSELPQLPLSTLTNVLAGRLPGLYIQQLGSRPGTDDASMLIRGRSSYNSNQSPLLLIDGVERDFVDMDLNEIESISVLKDAATLAWYGMTGANGVVYVTTKRGSSTSTRVTLDAQGGVQTPVNLTKPLDAYTYATLYNRARAENGEQPLYDQTALDAYQNGTDPYRYPNNNFVKQFIKKAAPVQRYVATVSGGNSFVQYFTLLSYYNQDGLYKWATNPRYDANTNFQRYNFRTNLNMHINKDLDIALDVNGRIEDLGYLSAGNGTFLNTLYNTPANAFPIYNENATYGGTSQFRNNPLAMLNEDGYISDLTRSMMSTIDVKYKLGSILEGLSFNAFFTYDVEGLYKSGFEQAYEVFEYNGAGGYTQFGTRAPITYSASAFSASVRNNEFWGGFDYNRHLGQHSFNFSTRAQWALSASPGRLDNRRQGVSNRLSYGFKDRYYVDVVATFSQSQNFAPGKRSGWFPAVSAGWIVSDENFLSSAGFLDYLKIRGSVGLVGNDLISSRRFAFNNYWTRGGSQYAFGTSYSASPNSSELELANPNLTWEKARKASVGFDAKLFKQAVSLSVDYFYENRTDLMTADILPNVLGQSRVQVNAGEAQYKGIEAALNFSKNIGKLNVSFNGNFTYAQSEIIAINEEAGTLPYQSQMGYNIGGVRQGDSFTRRFLLSDGIFQSQEEIDAAPVQRFSGTVRPGDIKYRDVGGPNGVPDGIIDNFDFVMTDYSDVPKAYYGFGTTLQYAGFDVTAQFLGVHGRTIQINSLINSGSLASGYLNQFSVDSWTTATAQTALYPRMAMSDRGNNTQNSDYWLRSGDFLKLKQMELGYTLPAGINRLMRVNAMRFYVSGFNLLTFSKVDDLPIDPEMPMAGYGSEYPSLRTWAAGVSIKF</sequence>
<comment type="subcellular location">
    <subcellularLocation>
        <location evidence="1 7">Cell outer membrane</location>
        <topology evidence="1 7">Multi-pass membrane protein</topology>
    </subcellularLocation>
</comment>
<name>A0A839G9E9_9BACT</name>
<dbReference type="SUPFAM" id="SSF49464">
    <property type="entry name" value="Carboxypeptidase regulatory domain-like"/>
    <property type="match status" value="1"/>
</dbReference>
<gene>
    <name evidence="10" type="ORF">FHS90_000816</name>
</gene>
<evidence type="ECO:0000313" key="11">
    <source>
        <dbReference type="Proteomes" id="UP000563094"/>
    </source>
</evidence>
<evidence type="ECO:0000259" key="9">
    <source>
        <dbReference type="Pfam" id="PF07715"/>
    </source>
</evidence>
<dbReference type="NCBIfam" id="TIGR04057">
    <property type="entry name" value="SusC_RagA_signa"/>
    <property type="match status" value="1"/>
</dbReference>
<keyword evidence="5 7" id="KW-0472">Membrane</keyword>
<keyword evidence="11" id="KW-1185">Reference proteome</keyword>
<feature type="signal peptide" evidence="8">
    <location>
        <begin position="1"/>
        <end position="23"/>
    </location>
</feature>
<dbReference type="Gene3D" id="2.40.170.20">
    <property type="entry name" value="TonB-dependent receptor, beta-barrel domain"/>
    <property type="match status" value="1"/>
</dbReference>
<evidence type="ECO:0000256" key="3">
    <source>
        <dbReference type="ARBA" id="ARBA00022452"/>
    </source>
</evidence>
<evidence type="ECO:0000256" key="7">
    <source>
        <dbReference type="PROSITE-ProRule" id="PRU01360"/>
    </source>
</evidence>
<reference evidence="10 11" key="1">
    <citation type="submission" date="2020-08" db="EMBL/GenBank/DDBJ databases">
        <title>Genomic Encyclopedia of Type Strains, Phase IV (KMG-IV): sequencing the most valuable type-strain genomes for metagenomic binning, comparative biology and taxonomic classification.</title>
        <authorList>
            <person name="Goeker M."/>
        </authorList>
    </citation>
    <scope>NUCLEOTIDE SEQUENCE [LARGE SCALE GENOMIC DNA]</scope>
    <source>
        <strain evidence="10 11">DSM 29854</strain>
    </source>
</reference>
<evidence type="ECO:0000256" key="5">
    <source>
        <dbReference type="ARBA" id="ARBA00023136"/>
    </source>
</evidence>
<dbReference type="Gene3D" id="2.60.40.1120">
    <property type="entry name" value="Carboxypeptidase-like, regulatory domain"/>
    <property type="match status" value="1"/>
</dbReference>
<organism evidence="10 11">
    <name type="scientific">Rufibacter quisquiliarum</name>
    <dbReference type="NCBI Taxonomy" id="1549639"/>
    <lineage>
        <taxon>Bacteria</taxon>
        <taxon>Pseudomonadati</taxon>
        <taxon>Bacteroidota</taxon>
        <taxon>Cytophagia</taxon>
        <taxon>Cytophagales</taxon>
        <taxon>Hymenobacteraceae</taxon>
        <taxon>Rufibacter</taxon>
    </lineage>
</organism>
<feature type="domain" description="TonB-dependent receptor plug" evidence="9">
    <location>
        <begin position="123"/>
        <end position="229"/>
    </location>
</feature>
<evidence type="ECO:0000313" key="10">
    <source>
        <dbReference type="EMBL" id="MBA9076114.1"/>
    </source>
</evidence>
<dbReference type="SUPFAM" id="SSF56935">
    <property type="entry name" value="Porins"/>
    <property type="match status" value="1"/>
</dbReference>
<keyword evidence="3 7" id="KW-1134">Transmembrane beta strand</keyword>
<keyword evidence="4 7" id="KW-0812">Transmembrane</keyword>
<dbReference type="Proteomes" id="UP000563094">
    <property type="component" value="Unassembled WGS sequence"/>
</dbReference>
<evidence type="ECO:0000256" key="2">
    <source>
        <dbReference type="ARBA" id="ARBA00022448"/>
    </source>
</evidence>
<evidence type="ECO:0000256" key="8">
    <source>
        <dbReference type="SAM" id="SignalP"/>
    </source>
</evidence>
<accession>A0A839G9E9</accession>